<dbReference type="InterPro" id="IPR001969">
    <property type="entry name" value="Aspartic_peptidase_AS"/>
</dbReference>
<dbReference type="PROSITE" id="PS00141">
    <property type="entry name" value="ASP_PROTEASE"/>
    <property type="match status" value="1"/>
</dbReference>
<dbReference type="InterPro" id="IPR043128">
    <property type="entry name" value="Rev_trsase/Diguanyl_cyclase"/>
</dbReference>
<dbReference type="PROSITE" id="PS50175">
    <property type="entry name" value="ASP_PROT_RETROV"/>
    <property type="match status" value="1"/>
</dbReference>
<feature type="domain" description="Peptidase A2" evidence="6">
    <location>
        <begin position="301"/>
        <end position="315"/>
    </location>
</feature>
<dbReference type="Gene3D" id="2.40.70.10">
    <property type="entry name" value="Acid Proteases"/>
    <property type="match status" value="1"/>
</dbReference>
<dbReference type="InterPro" id="IPR021109">
    <property type="entry name" value="Peptidase_aspartic_dom_sf"/>
</dbReference>
<protein>
    <recommendedName>
        <fullName evidence="10">Reverse transcriptase domain-containing protein</fullName>
    </recommendedName>
</protein>
<evidence type="ECO:0000256" key="4">
    <source>
        <dbReference type="ARBA" id="ARBA00022908"/>
    </source>
</evidence>
<dbReference type="Pfam" id="PF00078">
    <property type="entry name" value="RVT_1"/>
    <property type="match status" value="1"/>
</dbReference>
<evidence type="ECO:0000256" key="2">
    <source>
        <dbReference type="ARBA" id="ARBA00022842"/>
    </source>
</evidence>
<dbReference type="PANTHER" id="PTHR37984:SF9">
    <property type="entry name" value="INTEGRASE CATALYTIC DOMAIN-CONTAINING PROTEIN"/>
    <property type="match status" value="1"/>
</dbReference>
<keyword evidence="4" id="KW-0229">DNA integration</keyword>
<feature type="domain" description="Reverse transcriptase" evidence="7">
    <location>
        <begin position="457"/>
        <end position="634"/>
    </location>
</feature>
<dbReference type="InterPro" id="IPR043502">
    <property type="entry name" value="DNA/RNA_pol_sf"/>
</dbReference>
<dbReference type="FunFam" id="3.30.70.270:FF:000026">
    <property type="entry name" value="Transposon Ty3-G Gag-Pol polyprotein"/>
    <property type="match status" value="1"/>
</dbReference>
<dbReference type="PROSITE" id="PS50878">
    <property type="entry name" value="RT_POL"/>
    <property type="match status" value="1"/>
</dbReference>
<name>A0AAU9TCI2_EUPED</name>
<feature type="region of interest" description="Disordered" evidence="5">
    <location>
        <begin position="194"/>
        <end position="219"/>
    </location>
</feature>
<dbReference type="GO" id="GO:0003723">
    <property type="term" value="F:RNA binding"/>
    <property type="evidence" value="ECO:0007669"/>
    <property type="project" value="UniProtKB-KW"/>
</dbReference>
<evidence type="ECO:0000259" key="6">
    <source>
        <dbReference type="PROSITE" id="PS50175"/>
    </source>
</evidence>
<evidence type="ECO:0000313" key="9">
    <source>
        <dbReference type="Proteomes" id="UP001153954"/>
    </source>
</evidence>
<dbReference type="InterPro" id="IPR050951">
    <property type="entry name" value="Retrovirus_Pol_polyprotein"/>
</dbReference>
<evidence type="ECO:0000256" key="3">
    <source>
        <dbReference type="ARBA" id="ARBA00022884"/>
    </source>
</evidence>
<evidence type="ECO:0008006" key="10">
    <source>
        <dbReference type="Google" id="ProtNLM"/>
    </source>
</evidence>
<dbReference type="GO" id="GO:0015074">
    <property type="term" value="P:DNA integration"/>
    <property type="evidence" value="ECO:0007669"/>
    <property type="project" value="UniProtKB-KW"/>
</dbReference>
<proteinExistence type="predicted"/>
<evidence type="ECO:0000256" key="1">
    <source>
        <dbReference type="ARBA" id="ARBA00022801"/>
    </source>
</evidence>
<dbReference type="PANTHER" id="PTHR37984">
    <property type="entry name" value="PROTEIN CBG26694"/>
    <property type="match status" value="1"/>
</dbReference>
<dbReference type="Proteomes" id="UP001153954">
    <property type="component" value="Unassembled WGS sequence"/>
</dbReference>
<dbReference type="InterPro" id="IPR041577">
    <property type="entry name" value="RT_RNaseH_2"/>
</dbReference>
<dbReference type="FunFam" id="3.10.10.10:FF:000003">
    <property type="entry name" value="Retrovirus-related Pol polyprotein from transposon 297-like Protein"/>
    <property type="match status" value="1"/>
</dbReference>
<dbReference type="CDD" id="cd01647">
    <property type="entry name" value="RT_LTR"/>
    <property type="match status" value="1"/>
</dbReference>
<reference evidence="8" key="1">
    <citation type="submission" date="2022-03" db="EMBL/GenBank/DDBJ databases">
        <authorList>
            <person name="Tunstrom K."/>
        </authorList>
    </citation>
    <scope>NUCLEOTIDE SEQUENCE</scope>
</reference>
<dbReference type="Gene3D" id="3.10.10.10">
    <property type="entry name" value="HIV Type 1 Reverse Transcriptase, subunit A, domain 1"/>
    <property type="match status" value="1"/>
</dbReference>
<dbReference type="GO" id="GO:0071897">
    <property type="term" value="P:DNA biosynthetic process"/>
    <property type="evidence" value="ECO:0007669"/>
    <property type="project" value="UniProtKB-ARBA"/>
</dbReference>
<keyword evidence="9" id="KW-1185">Reference proteome</keyword>
<dbReference type="SUPFAM" id="SSF56672">
    <property type="entry name" value="DNA/RNA polymerases"/>
    <property type="match status" value="1"/>
</dbReference>
<sequence length="789" mass="90519">MLPMTITLAPIDLSSNNLPLAWKKWLTKLKVYLRANNLENETDSRKVAILLNFIGSEALEIYYSFGLDLDDLSFDDLCNKFNNYFTPTINITVERHKLFSRKQGPNESIDTYVTDIKNISHSCEFGALREDLLKDIFSWNCNNPYYKERILIEKPKTLDDAINIAKRCEATKQQTKALEDASLHFIGRVSRSPSRREAAIPRSTTKYQRSASNTSSSRNTCDRCGQVHRYKCPAKGAQCRKCKKFNHFAHVCRSKLIKRVQCEETNILKNNNSLYVGSIYCIQNNESKPWNVDILINHVSVNFILDTGADTNIISIHTFNTLNMSHDTICRSPNKLSTFSEEAIPLVGQCQLPITFKNKCYTVKFHIVDIKCQNIIGRDTCRSLNLVKKVNSVSFQINCQDIVKSNADLFEGLGCLADFYCELTLKPNATPFIEACRRVPFQLQQPLKQELEAMEQSGVIQRVEEPTEWVSALVLTSKKNGKLRLCIDPRKLNQAILRSHFQFPTLDEIKSSLAGAQYFTTLDANKGYWMLKLTEASSKLCTFITPFGRYRFTRLPFGINAAPEIFHREMVKRFGDIDGVKIMMDDFLIYGRTIDEHNERLQKVLQRARQINLRFNKEKSVFCQEQVKYLGHIFSKAGVQVDKSKVEAICNMRSPKNITELQRFLGMVNYLSPFIKNLSQEISHLRTLLSKDTVWCWSDHHEAQFNNIKKIISSTPVLTYYDPNRELILSVDSSKDAMGAVLSHDNNMYLPRGRKGKELFSLKREMLHRVRILFIVCNVLSTVVPSSSV</sequence>
<organism evidence="8 9">
    <name type="scientific">Euphydryas editha</name>
    <name type="common">Edith's checkerspot</name>
    <dbReference type="NCBI Taxonomy" id="104508"/>
    <lineage>
        <taxon>Eukaryota</taxon>
        <taxon>Metazoa</taxon>
        <taxon>Ecdysozoa</taxon>
        <taxon>Arthropoda</taxon>
        <taxon>Hexapoda</taxon>
        <taxon>Insecta</taxon>
        <taxon>Pterygota</taxon>
        <taxon>Neoptera</taxon>
        <taxon>Endopterygota</taxon>
        <taxon>Lepidoptera</taxon>
        <taxon>Glossata</taxon>
        <taxon>Ditrysia</taxon>
        <taxon>Papilionoidea</taxon>
        <taxon>Nymphalidae</taxon>
        <taxon>Nymphalinae</taxon>
        <taxon>Euphydryas</taxon>
    </lineage>
</organism>
<feature type="compositionally biased region" description="Low complexity" evidence="5">
    <location>
        <begin position="209"/>
        <end position="219"/>
    </location>
</feature>
<dbReference type="Gene3D" id="3.30.70.270">
    <property type="match status" value="2"/>
</dbReference>
<dbReference type="GO" id="GO:0004190">
    <property type="term" value="F:aspartic-type endopeptidase activity"/>
    <property type="evidence" value="ECO:0007669"/>
    <property type="project" value="InterPro"/>
</dbReference>
<dbReference type="SUPFAM" id="SSF50630">
    <property type="entry name" value="Acid proteases"/>
    <property type="match status" value="1"/>
</dbReference>
<dbReference type="AlphaFoldDB" id="A0AAU9TCI2"/>
<dbReference type="GO" id="GO:0006508">
    <property type="term" value="P:proteolysis"/>
    <property type="evidence" value="ECO:0007669"/>
    <property type="project" value="InterPro"/>
</dbReference>
<dbReference type="Pfam" id="PF17919">
    <property type="entry name" value="RT_RNaseH_2"/>
    <property type="match status" value="1"/>
</dbReference>
<evidence type="ECO:0000256" key="5">
    <source>
        <dbReference type="SAM" id="MobiDB-lite"/>
    </source>
</evidence>
<keyword evidence="2" id="KW-0460">Magnesium</keyword>
<comment type="caution">
    <text evidence="8">The sequence shown here is derived from an EMBL/GenBank/DDBJ whole genome shotgun (WGS) entry which is preliminary data.</text>
</comment>
<dbReference type="EMBL" id="CAKOGL010000001">
    <property type="protein sequence ID" value="CAH2083793.1"/>
    <property type="molecule type" value="Genomic_DNA"/>
</dbReference>
<dbReference type="InterPro" id="IPR000477">
    <property type="entry name" value="RT_dom"/>
</dbReference>
<accession>A0AAU9TCI2</accession>
<evidence type="ECO:0000313" key="8">
    <source>
        <dbReference type="EMBL" id="CAH2083793.1"/>
    </source>
</evidence>
<gene>
    <name evidence="8" type="ORF">EEDITHA_LOCUS426</name>
</gene>
<keyword evidence="3" id="KW-0694">RNA-binding</keyword>
<dbReference type="CDD" id="cd05481">
    <property type="entry name" value="retropepsin_like_LTR_1"/>
    <property type="match status" value="1"/>
</dbReference>
<dbReference type="InterPro" id="IPR001995">
    <property type="entry name" value="Peptidase_A2_cat"/>
</dbReference>
<keyword evidence="1" id="KW-0378">Hydrolase</keyword>
<evidence type="ECO:0000259" key="7">
    <source>
        <dbReference type="PROSITE" id="PS50878"/>
    </source>
</evidence>